<evidence type="ECO:0000313" key="3">
    <source>
        <dbReference type="Proteomes" id="UP000288669"/>
    </source>
</evidence>
<keyword evidence="1" id="KW-0812">Transmembrane</keyword>
<keyword evidence="3" id="KW-1185">Reference proteome</keyword>
<keyword evidence="1" id="KW-1133">Transmembrane helix</keyword>
<dbReference type="OrthoDB" id="10001509at2"/>
<proteinExistence type="predicted"/>
<name>A0A430AJJ2_9ENTE</name>
<evidence type="ECO:0000256" key="1">
    <source>
        <dbReference type="SAM" id="Phobius"/>
    </source>
</evidence>
<reference evidence="2 3" key="1">
    <citation type="submission" date="2017-05" db="EMBL/GenBank/DDBJ databases">
        <title>Vagococcus spp. assemblies.</title>
        <authorList>
            <person name="Gulvik C.A."/>
        </authorList>
    </citation>
    <scope>NUCLEOTIDE SEQUENCE [LARGE SCALE GENOMIC DNA]</scope>
    <source>
        <strain evidence="2 3">DSM 24756</strain>
    </source>
</reference>
<dbReference type="RefSeq" id="WP_126822339.1">
    <property type="nucleotide sequence ID" value="NZ_JBHLWU010000001.1"/>
</dbReference>
<dbReference type="EMBL" id="NGJZ01000001">
    <property type="protein sequence ID" value="RSU08087.1"/>
    <property type="molecule type" value="Genomic_DNA"/>
</dbReference>
<dbReference type="AlphaFoldDB" id="A0A430AJJ2"/>
<keyword evidence="1" id="KW-0472">Membrane</keyword>
<dbReference type="Proteomes" id="UP000288669">
    <property type="component" value="Unassembled WGS sequence"/>
</dbReference>
<organism evidence="2 3">
    <name type="scientific">Vagococcus entomophilus</name>
    <dbReference type="NCBI Taxonomy" id="1160095"/>
    <lineage>
        <taxon>Bacteria</taxon>
        <taxon>Bacillati</taxon>
        <taxon>Bacillota</taxon>
        <taxon>Bacilli</taxon>
        <taxon>Lactobacillales</taxon>
        <taxon>Enterococcaceae</taxon>
        <taxon>Vagococcus</taxon>
    </lineage>
</organism>
<accession>A0A430AJJ2</accession>
<feature type="transmembrane region" description="Helical" evidence="1">
    <location>
        <begin position="74"/>
        <end position="95"/>
    </location>
</feature>
<sequence>MRRILGFLSFVLLIWLHISYGSFGIHDFWHNMWVKIDVWIKNANIALMLLIPVFSFTICSINAIYEKNKFLKSIFFIMLILSVSSLGFFIFVFLVGTGTSFTG</sequence>
<protein>
    <submittedName>
        <fullName evidence="2">Uncharacterized protein</fullName>
    </submittedName>
</protein>
<gene>
    <name evidence="2" type="ORF">CBF30_02250</name>
</gene>
<evidence type="ECO:0000313" key="2">
    <source>
        <dbReference type="EMBL" id="RSU08087.1"/>
    </source>
</evidence>
<feature type="transmembrane region" description="Helical" evidence="1">
    <location>
        <begin position="45"/>
        <end position="65"/>
    </location>
</feature>
<comment type="caution">
    <text evidence="2">The sequence shown here is derived from an EMBL/GenBank/DDBJ whole genome shotgun (WGS) entry which is preliminary data.</text>
</comment>